<feature type="region of interest" description="Disordered" evidence="5">
    <location>
        <begin position="114"/>
        <end position="141"/>
    </location>
</feature>
<reference evidence="8 9" key="1">
    <citation type="journal article" date="2017" name="ISME J.">
        <title>Energy and carbon metabolisms in a deep terrestrial subsurface fluid microbial community.</title>
        <authorList>
            <person name="Momper L."/>
            <person name="Jungbluth S.P."/>
            <person name="Lee M.D."/>
            <person name="Amend J.P."/>
        </authorList>
    </citation>
    <scope>NUCLEOTIDE SEQUENCE [LARGE SCALE GENOMIC DNA]</scope>
    <source>
        <strain evidence="8">SURF_5</strain>
    </source>
</reference>
<dbReference type="Proteomes" id="UP000265882">
    <property type="component" value="Unassembled WGS sequence"/>
</dbReference>
<feature type="transmembrane region" description="Helical" evidence="6">
    <location>
        <begin position="294"/>
        <end position="318"/>
    </location>
</feature>
<comment type="caution">
    <text evidence="8">The sequence shown here is derived from an EMBL/GenBank/DDBJ whole genome shotgun (WGS) entry which is preliminary data.</text>
</comment>
<dbReference type="EMBL" id="QZKU01000051">
    <property type="protein sequence ID" value="RJP23062.1"/>
    <property type="molecule type" value="Genomic_DNA"/>
</dbReference>
<feature type="transmembrane region" description="Helical" evidence="6">
    <location>
        <begin position="193"/>
        <end position="213"/>
    </location>
</feature>
<feature type="domain" description="Yip1" evidence="7">
    <location>
        <begin position="171"/>
        <end position="346"/>
    </location>
</feature>
<sequence>MIVQCIRCSTEFSSDHTSSHICPNCHFVFSEGDSPPKPSKEEPSDEPELDIFHSPSPPRRPSSHRLLEESRSKCAFHPDIDAMAHCKNCGRLLCYACANEDADGFICEPCEQGAEPVKPPAPEPEPVRQNEPTRREETGTVSKAMARGPYVPWECRQQLGGWHAFTKTWAQSLFTPFHFFSRVPIIREYQSPLLYGFYWTLIGLGGGLSWRLIRGGYPGRAVAFLRGDAPDYSLLFTRRTLIGIGSIVASPLLGLLVLVGACLLYHVFVVLMTSRHARFESTLRVVCYSAGTNIFFFIPLVGALVGGVWQFVLVTVGLRQMHRIAYPTAVTIALIPYTMLLVLSLAFLYWALSGYDFGLLDFLVRLSADF</sequence>
<dbReference type="InterPro" id="IPR006977">
    <property type="entry name" value="Yip1_dom"/>
</dbReference>
<protein>
    <recommendedName>
        <fullName evidence="7">Yip1 domain-containing protein</fullName>
    </recommendedName>
</protein>
<dbReference type="AlphaFoldDB" id="A0A3A4NVL5"/>
<keyword evidence="3 6" id="KW-1133">Transmembrane helix</keyword>
<proteinExistence type="predicted"/>
<evidence type="ECO:0000256" key="4">
    <source>
        <dbReference type="ARBA" id="ARBA00023136"/>
    </source>
</evidence>
<feature type="transmembrane region" description="Helical" evidence="6">
    <location>
        <begin position="241"/>
        <end position="274"/>
    </location>
</feature>
<keyword evidence="2 6" id="KW-0812">Transmembrane</keyword>
<evidence type="ECO:0000313" key="8">
    <source>
        <dbReference type="EMBL" id="RJP23062.1"/>
    </source>
</evidence>
<dbReference type="Pfam" id="PF04893">
    <property type="entry name" value="Yip1"/>
    <property type="match status" value="1"/>
</dbReference>
<evidence type="ECO:0000256" key="5">
    <source>
        <dbReference type="SAM" id="MobiDB-lite"/>
    </source>
</evidence>
<feature type="region of interest" description="Disordered" evidence="5">
    <location>
        <begin position="33"/>
        <end position="65"/>
    </location>
</feature>
<evidence type="ECO:0000256" key="6">
    <source>
        <dbReference type="SAM" id="Phobius"/>
    </source>
</evidence>
<organism evidence="8 9">
    <name type="scientific">Abyssobacteria bacterium (strain SURF_5)</name>
    <dbReference type="NCBI Taxonomy" id="2093360"/>
    <lineage>
        <taxon>Bacteria</taxon>
        <taxon>Pseudomonadati</taxon>
        <taxon>Candidatus Hydrogenedentota</taxon>
        <taxon>Candidatus Abyssobacteria</taxon>
    </lineage>
</organism>
<evidence type="ECO:0000256" key="2">
    <source>
        <dbReference type="ARBA" id="ARBA00022692"/>
    </source>
</evidence>
<comment type="subcellular location">
    <subcellularLocation>
        <location evidence="1">Membrane</location>
        <topology evidence="1">Multi-pass membrane protein</topology>
    </subcellularLocation>
</comment>
<feature type="compositionally biased region" description="Basic and acidic residues" evidence="5">
    <location>
        <begin position="125"/>
        <end position="138"/>
    </location>
</feature>
<feature type="transmembrane region" description="Helical" evidence="6">
    <location>
        <begin position="330"/>
        <end position="352"/>
    </location>
</feature>
<keyword evidence="4 6" id="KW-0472">Membrane</keyword>
<evidence type="ECO:0000256" key="1">
    <source>
        <dbReference type="ARBA" id="ARBA00004141"/>
    </source>
</evidence>
<evidence type="ECO:0000256" key="3">
    <source>
        <dbReference type="ARBA" id="ARBA00022989"/>
    </source>
</evidence>
<dbReference type="GO" id="GO:0016020">
    <property type="term" value="C:membrane"/>
    <property type="evidence" value="ECO:0007669"/>
    <property type="project" value="UniProtKB-SubCell"/>
</dbReference>
<evidence type="ECO:0000259" key="7">
    <source>
        <dbReference type="Pfam" id="PF04893"/>
    </source>
</evidence>
<gene>
    <name evidence="8" type="ORF">C4520_06885</name>
</gene>
<evidence type="ECO:0000313" key="9">
    <source>
        <dbReference type="Proteomes" id="UP000265882"/>
    </source>
</evidence>
<accession>A0A3A4NVL5</accession>
<name>A0A3A4NVL5_ABYX5</name>